<dbReference type="Proteomes" id="UP000216998">
    <property type="component" value="Unassembled WGS sequence"/>
</dbReference>
<keyword evidence="4" id="KW-1185">Reference proteome</keyword>
<dbReference type="PANTHER" id="PTHR16026:SF0">
    <property type="entry name" value="CARTILAGE ACIDIC PROTEIN 1"/>
    <property type="match status" value="1"/>
</dbReference>
<dbReference type="PANTHER" id="PTHR16026">
    <property type="entry name" value="CARTILAGE ACIDIC PROTEIN 1"/>
    <property type="match status" value="1"/>
</dbReference>
<evidence type="ECO:0000259" key="2">
    <source>
        <dbReference type="Pfam" id="PF07593"/>
    </source>
</evidence>
<keyword evidence="1" id="KW-0732">Signal</keyword>
<dbReference type="InterPro" id="IPR011519">
    <property type="entry name" value="UnbV_ASPIC"/>
</dbReference>
<dbReference type="Pfam" id="PF07593">
    <property type="entry name" value="UnbV_ASPIC"/>
    <property type="match status" value="1"/>
</dbReference>
<name>A0A255YT66_9PROT</name>
<dbReference type="Pfam" id="PF13517">
    <property type="entry name" value="FG-GAP_3"/>
    <property type="match status" value="2"/>
</dbReference>
<dbReference type="RefSeq" id="WP_094457408.1">
    <property type="nucleotide sequence ID" value="NZ_NOXU01000031.1"/>
</dbReference>
<dbReference type="OrthoDB" id="1488578at2"/>
<feature type="domain" description="ASPIC/UnbV" evidence="2">
    <location>
        <begin position="380"/>
        <end position="446"/>
    </location>
</feature>
<proteinExistence type="predicted"/>
<organism evidence="3 4">
    <name type="scientific">Niveispirillum lacus</name>
    <dbReference type="NCBI Taxonomy" id="1981099"/>
    <lineage>
        <taxon>Bacteria</taxon>
        <taxon>Pseudomonadati</taxon>
        <taxon>Pseudomonadota</taxon>
        <taxon>Alphaproteobacteria</taxon>
        <taxon>Rhodospirillales</taxon>
        <taxon>Azospirillaceae</taxon>
        <taxon>Niveispirillum</taxon>
    </lineage>
</organism>
<dbReference type="AlphaFoldDB" id="A0A255YT66"/>
<evidence type="ECO:0000313" key="4">
    <source>
        <dbReference type="Proteomes" id="UP000216998"/>
    </source>
</evidence>
<evidence type="ECO:0000313" key="3">
    <source>
        <dbReference type="EMBL" id="OYQ32371.1"/>
    </source>
</evidence>
<comment type="caution">
    <text evidence="3">The sequence shown here is derived from an EMBL/GenBank/DDBJ whole genome shotgun (WGS) entry which is preliminary data.</text>
</comment>
<gene>
    <name evidence="3" type="ORF">CHU95_16340</name>
</gene>
<dbReference type="InterPro" id="IPR027039">
    <property type="entry name" value="Crtac1"/>
</dbReference>
<dbReference type="InterPro" id="IPR028994">
    <property type="entry name" value="Integrin_alpha_N"/>
</dbReference>
<protein>
    <recommendedName>
        <fullName evidence="2">ASPIC/UnbV domain-containing protein</fullName>
    </recommendedName>
</protein>
<reference evidence="3 4" key="1">
    <citation type="submission" date="2017-07" db="EMBL/GenBank/DDBJ databases">
        <title>Niveispirillum cyanobacteriorum sp. nov., isolated from cyanobacterial aggregates in a eutrophic lake.</title>
        <authorList>
            <person name="Cai H."/>
        </authorList>
    </citation>
    <scope>NUCLEOTIDE SEQUENCE [LARGE SCALE GENOMIC DNA]</scope>
    <source>
        <strain evidence="4">TH1-14</strain>
    </source>
</reference>
<dbReference type="InterPro" id="IPR013517">
    <property type="entry name" value="FG-GAP"/>
</dbReference>
<dbReference type="EMBL" id="NOXU01000031">
    <property type="protein sequence ID" value="OYQ32371.1"/>
    <property type="molecule type" value="Genomic_DNA"/>
</dbReference>
<sequence length="453" mass="48441">MFIECSNLIAGNQPALNYGVAVADVDGDGQDEMIVAGYGGPNRVLKWGGAGLVDMAIPLLADAGHRAIGLACGDIDGDGREEIYILNSDGFSGPKQVSDRLLACFGDRWIDLFALPENFAVANRFAGRSIAVIDRAGTGRYGFVVANYGGPMRLFEMGGRGRIIDMADEVGLDAITGGRSLLVAPLLGERPDIFSGNEIGPNLFFRNQGDGTFVEMAEALGLSDGAQAARGVALVQGDGRFDIIQANWEGPHRLFQQQAGGGFADMAPLDLARPSRARTVIAADFDNDGYEEIFINNLGEPNRLFGWRDDRWLSIDIGDAALPGGFGTGAAVADLDGDGQLELLIAHGEQAPQPLSLFIGEPRGHHWLRIRPLTVAGAPARGALVRLWSGDRLQMRTLCGGSGYLCQMEPVAHFGLGRDTSVDRVEVRWPDGTVHRIDKPAICQTLIIPHPGR</sequence>
<accession>A0A255YT66</accession>
<dbReference type="SUPFAM" id="SSF69318">
    <property type="entry name" value="Integrin alpha N-terminal domain"/>
    <property type="match status" value="1"/>
</dbReference>
<evidence type="ECO:0000256" key="1">
    <source>
        <dbReference type="ARBA" id="ARBA00022729"/>
    </source>
</evidence>